<protein>
    <submittedName>
        <fullName evidence="2">Uncharacterized protein</fullName>
    </submittedName>
</protein>
<dbReference type="AlphaFoldDB" id="A0AA88KQC9"/>
<gene>
    <name evidence="2" type="ORF">C9374_014121</name>
</gene>
<keyword evidence="3" id="KW-1185">Reference proteome</keyword>
<feature type="transmembrane region" description="Helical" evidence="1">
    <location>
        <begin position="137"/>
        <end position="162"/>
    </location>
</feature>
<dbReference type="RefSeq" id="XP_044553553.1">
    <property type="nucleotide sequence ID" value="XM_044690074.1"/>
</dbReference>
<proteinExistence type="predicted"/>
<keyword evidence="1" id="KW-0812">Transmembrane</keyword>
<keyword evidence="1" id="KW-1133">Transmembrane helix</keyword>
<dbReference type="EMBL" id="PYSW02000007">
    <property type="protein sequence ID" value="KAG2389561.1"/>
    <property type="molecule type" value="Genomic_DNA"/>
</dbReference>
<keyword evidence="1" id="KW-0472">Membrane</keyword>
<dbReference type="GeneID" id="68106574"/>
<accession>A0AA88KQC9</accession>
<reference evidence="2 3" key="1">
    <citation type="journal article" date="2018" name="BMC Genomics">
        <title>The genome of Naegleria lovaniensis, the basis for a comparative approach to unravel pathogenicity factors of the human pathogenic amoeba N. fowleri.</title>
        <authorList>
            <person name="Liechti N."/>
            <person name="Schurch N."/>
            <person name="Bruggmann R."/>
            <person name="Wittwer M."/>
        </authorList>
    </citation>
    <scope>NUCLEOTIDE SEQUENCE [LARGE SCALE GENOMIC DNA]</scope>
    <source>
        <strain evidence="2 3">ATCC 30569</strain>
    </source>
</reference>
<feature type="transmembrane region" description="Helical" evidence="1">
    <location>
        <begin position="93"/>
        <end position="116"/>
    </location>
</feature>
<evidence type="ECO:0000313" key="2">
    <source>
        <dbReference type="EMBL" id="KAG2389561.1"/>
    </source>
</evidence>
<dbReference type="Proteomes" id="UP000816034">
    <property type="component" value="Unassembled WGS sequence"/>
</dbReference>
<evidence type="ECO:0000313" key="3">
    <source>
        <dbReference type="Proteomes" id="UP000816034"/>
    </source>
</evidence>
<feature type="transmembrane region" description="Helical" evidence="1">
    <location>
        <begin position="37"/>
        <end position="57"/>
    </location>
</feature>
<comment type="caution">
    <text evidence="2">The sequence shown here is derived from an EMBL/GenBank/DDBJ whole genome shotgun (WGS) entry which is preliminary data.</text>
</comment>
<name>A0AA88KQC9_NAELO</name>
<feature type="transmembrane region" description="Helical" evidence="1">
    <location>
        <begin position="182"/>
        <end position="208"/>
    </location>
</feature>
<organism evidence="2 3">
    <name type="scientific">Naegleria lovaniensis</name>
    <name type="common">Amoeba</name>
    <dbReference type="NCBI Taxonomy" id="51637"/>
    <lineage>
        <taxon>Eukaryota</taxon>
        <taxon>Discoba</taxon>
        <taxon>Heterolobosea</taxon>
        <taxon>Tetramitia</taxon>
        <taxon>Eutetramitia</taxon>
        <taxon>Vahlkampfiidae</taxon>
        <taxon>Naegleria</taxon>
    </lineage>
</organism>
<sequence length="246" mass="28103">MSSPTGSLGPSSAQPITPLKLTPFLKTFLTLMYWEPFIYEMFFGMILMLFPNVRFVLGSFMPQHLVEVLMSGGGITTPSTTSTLYTNNELRQWIFFFIRSLGMSLFAFGCIHHLLLRHCYKEMAHSNSSYLIEKVPLFHKTIFALCVGDLLYIGLVWKYIFSDTLPNNLLLVGADVLGIRDFLFPILPVLFPTALTLIVMLLRVVFLLNYSSGKVLGMGWDQFQQDTTEHTPSIQQQQHIRRIHVE</sequence>
<evidence type="ECO:0000256" key="1">
    <source>
        <dbReference type="SAM" id="Phobius"/>
    </source>
</evidence>